<name>A0A8J4SFQ4_9TREM</name>
<dbReference type="GO" id="GO:0032259">
    <property type="term" value="P:methylation"/>
    <property type="evidence" value="ECO:0007669"/>
    <property type="project" value="UniProtKB-KW"/>
</dbReference>
<gene>
    <name evidence="4" type="ORF">PHET_11624</name>
</gene>
<keyword evidence="1" id="KW-0489">Methyltransferase</keyword>
<dbReference type="PANTHER" id="PTHR13090">
    <property type="entry name" value="ARGININE-HYDROXYLASE NDUFAF5, MITOCHONDRIAL"/>
    <property type="match status" value="1"/>
</dbReference>
<dbReference type="OrthoDB" id="16816at2759"/>
<evidence type="ECO:0000313" key="5">
    <source>
        <dbReference type="Proteomes" id="UP000748531"/>
    </source>
</evidence>
<reference evidence="4" key="1">
    <citation type="submission" date="2019-05" db="EMBL/GenBank/DDBJ databases">
        <title>Annotation for the trematode Paragonimus heterotremus.</title>
        <authorList>
            <person name="Choi Y.-J."/>
        </authorList>
    </citation>
    <scope>NUCLEOTIDE SEQUENCE</scope>
    <source>
        <strain evidence="4">LC</strain>
    </source>
</reference>
<evidence type="ECO:0000313" key="4">
    <source>
        <dbReference type="EMBL" id="KAF5395628.1"/>
    </source>
</evidence>
<feature type="non-terminal residue" evidence="4">
    <location>
        <position position="1"/>
    </location>
</feature>
<sequence length="76" mass="8667">KFGVNRESGAPGERCIPATYRLLYFIGWKPDPSQQKPLPRGSAQFSLKDIGRIDELNKQLEKRKEHPTQSSEHDST</sequence>
<organism evidence="4 5">
    <name type="scientific">Paragonimus heterotremus</name>
    <dbReference type="NCBI Taxonomy" id="100268"/>
    <lineage>
        <taxon>Eukaryota</taxon>
        <taxon>Metazoa</taxon>
        <taxon>Spiralia</taxon>
        <taxon>Lophotrochozoa</taxon>
        <taxon>Platyhelminthes</taxon>
        <taxon>Trematoda</taxon>
        <taxon>Digenea</taxon>
        <taxon>Plagiorchiida</taxon>
        <taxon>Troglotremata</taxon>
        <taxon>Troglotrematidae</taxon>
        <taxon>Paragonimus</taxon>
    </lineage>
</organism>
<dbReference type="GO" id="GO:0005739">
    <property type="term" value="C:mitochondrion"/>
    <property type="evidence" value="ECO:0007669"/>
    <property type="project" value="TreeGrafter"/>
</dbReference>
<dbReference type="AlphaFoldDB" id="A0A8J4SFQ4"/>
<dbReference type="InterPro" id="IPR050602">
    <property type="entry name" value="Malonyl-ACP_OMT"/>
</dbReference>
<evidence type="ECO:0000256" key="3">
    <source>
        <dbReference type="SAM" id="MobiDB-lite"/>
    </source>
</evidence>
<evidence type="ECO:0000256" key="2">
    <source>
        <dbReference type="ARBA" id="ARBA00022679"/>
    </source>
</evidence>
<evidence type="ECO:0000256" key="1">
    <source>
        <dbReference type="ARBA" id="ARBA00022603"/>
    </source>
</evidence>
<dbReference type="Proteomes" id="UP000748531">
    <property type="component" value="Unassembled WGS sequence"/>
</dbReference>
<accession>A0A8J4SFQ4</accession>
<proteinExistence type="predicted"/>
<dbReference type="EMBL" id="LUCH01011211">
    <property type="protein sequence ID" value="KAF5395628.1"/>
    <property type="molecule type" value="Genomic_DNA"/>
</dbReference>
<protein>
    <submittedName>
        <fullName evidence="4">Uncharacterized protein</fullName>
    </submittedName>
</protein>
<feature type="region of interest" description="Disordered" evidence="3">
    <location>
        <begin position="54"/>
        <end position="76"/>
    </location>
</feature>
<dbReference type="GO" id="GO:0008168">
    <property type="term" value="F:methyltransferase activity"/>
    <property type="evidence" value="ECO:0007669"/>
    <property type="project" value="UniProtKB-KW"/>
</dbReference>
<keyword evidence="5" id="KW-1185">Reference proteome</keyword>
<dbReference type="PANTHER" id="PTHR13090:SF1">
    <property type="entry name" value="ARGININE-HYDROXYLASE NDUFAF5, MITOCHONDRIAL"/>
    <property type="match status" value="1"/>
</dbReference>
<keyword evidence="2" id="KW-0808">Transferase</keyword>
<dbReference type="GO" id="GO:0032981">
    <property type="term" value="P:mitochondrial respiratory chain complex I assembly"/>
    <property type="evidence" value="ECO:0007669"/>
    <property type="project" value="TreeGrafter"/>
</dbReference>
<comment type="caution">
    <text evidence="4">The sequence shown here is derived from an EMBL/GenBank/DDBJ whole genome shotgun (WGS) entry which is preliminary data.</text>
</comment>